<protein>
    <submittedName>
        <fullName evidence="1">Uncharacterized protein</fullName>
    </submittedName>
</protein>
<dbReference type="EMBL" id="CM040456">
    <property type="protein sequence ID" value="MCI4376350.1"/>
    <property type="molecule type" value="Genomic_DNA"/>
</dbReference>
<keyword evidence="2" id="KW-1185">Reference proteome</keyword>
<comment type="caution">
    <text evidence="1">The sequence shown here is derived from an EMBL/GenBank/DDBJ whole genome shotgun (WGS) entry which is preliminary data.</text>
</comment>
<proteinExistence type="predicted"/>
<evidence type="ECO:0000313" key="2">
    <source>
        <dbReference type="Proteomes" id="UP000829447"/>
    </source>
</evidence>
<accession>A0ACC5WDC0</accession>
<sequence>MLPVYFSLSLSFCIKGCLNPEGFHFLQPESPKESSRSLRLKRMREREKENNIKKHKKACREDQPRTSAHQPQSVVPECQSQAALMGGLRVCALVCEVACCWRAKAVETPSARLSYRTGPVPVGHLCPGSVGEGLGSSCQDFGGWGAPGTDTRPLSVHLRQAACSQCQCGKPLRPTLCLFHSHSLPI</sequence>
<evidence type="ECO:0000313" key="1">
    <source>
        <dbReference type="EMBL" id="MCI4376350.1"/>
    </source>
</evidence>
<organism evidence="1 2">
    <name type="scientific">Pangasianodon gigas</name>
    <name type="common">Mekong giant catfish</name>
    <name type="synonym">Pangasius gigas</name>
    <dbReference type="NCBI Taxonomy" id="30993"/>
    <lineage>
        <taxon>Eukaryota</taxon>
        <taxon>Metazoa</taxon>
        <taxon>Chordata</taxon>
        <taxon>Craniata</taxon>
        <taxon>Vertebrata</taxon>
        <taxon>Euteleostomi</taxon>
        <taxon>Actinopterygii</taxon>
        <taxon>Neopterygii</taxon>
        <taxon>Teleostei</taxon>
        <taxon>Ostariophysi</taxon>
        <taxon>Siluriformes</taxon>
        <taxon>Pangasiidae</taxon>
        <taxon>Pangasianodon</taxon>
    </lineage>
</organism>
<gene>
    <name evidence="1" type="ORF">PGIGA_G00187390</name>
</gene>
<reference evidence="1 2" key="1">
    <citation type="journal article" date="2022" name="bioRxiv">
        <title>An ancient truncated duplication of the anti-Mullerian hormone receptor type 2 gene is a potential conserved master sex determinant in the Pangasiidae catfish family.</title>
        <authorList>
            <person name="Wen M."/>
            <person name="Pan Q."/>
            <person name="Jouanno E."/>
            <person name="Montfort J."/>
            <person name="Zahm M."/>
            <person name="Cabau C."/>
            <person name="Klopp C."/>
            <person name="Iampietro C."/>
            <person name="Roques C."/>
            <person name="Bouchez O."/>
            <person name="Castinel A."/>
            <person name="Donnadieu C."/>
            <person name="Parrinello H."/>
            <person name="Poncet C."/>
            <person name="Belmonte E."/>
            <person name="Gautier V."/>
            <person name="Avarre J.-C."/>
            <person name="Dugue R."/>
            <person name="Gustiano R."/>
            <person name="Ha T.T.T."/>
            <person name="Campet M."/>
            <person name="Sriphairoj K."/>
            <person name="Ribolli J."/>
            <person name="de Almeida F.L."/>
            <person name="Desvignes T."/>
            <person name="Postlethwait J.H."/>
            <person name="Bucao C.F."/>
            <person name="Robinson-Rechavi M."/>
            <person name="Bobe J."/>
            <person name="Herpin A."/>
            <person name="Guiguen Y."/>
        </authorList>
    </citation>
    <scope>NUCLEOTIDE SEQUENCE [LARGE SCALE GENOMIC DNA]</scope>
    <source>
        <strain evidence="1">YG-Dec2019</strain>
    </source>
</reference>
<dbReference type="Proteomes" id="UP000829447">
    <property type="component" value="Linkage Group LG3"/>
</dbReference>
<name>A0ACC5WDC0_PANGG</name>